<evidence type="ECO:0000256" key="2">
    <source>
        <dbReference type="ARBA" id="ARBA00004174"/>
    </source>
</evidence>
<dbReference type="InterPro" id="IPR017972">
    <property type="entry name" value="Cyt_P450_CS"/>
</dbReference>
<evidence type="ECO:0000256" key="12">
    <source>
        <dbReference type="ARBA" id="ARBA00023136"/>
    </source>
</evidence>
<evidence type="ECO:0000256" key="11">
    <source>
        <dbReference type="ARBA" id="ARBA00023033"/>
    </source>
</evidence>
<evidence type="ECO:0000256" key="13">
    <source>
        <dbReference type="PIRSR" id="PIRSR602401-1"/>
    </source>
</evidence>
<keyword evidence="5 13" id="KW-0349">Heme</keyword>
<keyword evidence="7" id="KW-0256">Endoplasmic reticulum</keyword>
<dbReference type="InterPro" id="IPR002401">
    <property type="entry name" value="Cyt_P450_E_grp-I"/>
</dbReference>
<dbReference type="Pfam" id="PF00067">
    <property type="entry name" value="p450"/>
    <property type="match status" value="2"/>
</dbReference>
<dbReference type="AlphaFoldDB" id="A0AAT9UTL9"/>
<evidence type="ECO:0000313" key="15">
    <source>
        <dbReference type="EMBL" id="WIM41702.1"/>
    </source>
</evidence>
<dbReference type="GO" id="GO:0005506">
    <property type="term" value="F:iron ion binding"/>
    <property type="evidence" value="ECO:0007669"/>
    <property type="project" value="InterPro"/>
</dbReference>
<evidence type="ECO:0000256" key="1">
    <source>
        <dbReference type="ARBA" id="ARBA00001971"/>
    </source>
</evidence>
<dbReference type="InterPro" id="IPR050196">
    <property type="entry name" value="Cytochrome_P450_Monoox"/>
</dbReference>
<name>A0AAT9UTL9_MACHI</name>
<keyword evidence="6 13" id="KW-0479">Metal-binding</keyword>
<reference evidence="15" key="1">
    <citation type="submission" date="2023-06" db="EMBL/GenBank/DDBJ databases">
        <title>Identification of Cytochrome P450s in Maconellicoccus hirsutus.</title>
        <authorList>
            <person name="Selvamani S.B."/>
            <person name="Negi N."/>
            <person name="Nagarjuna Reddy K.V."/>
            <person name="Ramasamy G.G."/>
        </authorList>
    </citation>
    <scope>NUCLEOTIDE SEQUENCE</scope>
</reference>
<evidence type="ECO:0000256" key="6">
    <source>
        <dbReference type="ARBA" id="ARBA00022723"/>
    </source>
</evidence>
<evidence type="ECO:0000256" key="9">
    <source>
        <dbReference type="ARBA" id="ARBA00023002"/>
    </source>
</evidence>
<keyword evidence="10 13" id="KW-0408">Iron</keyword>
<dbReference type="PANTHER" id="PTHR24291:SF189">
    <property type="entry name" value="CYTOCHROME P450 4C3-RELATED"/>
    <property type="match status" value="1"/>
</dbReference>
<evidence type="ECO:0000256" key="10">
    <source>
        <dbReference type="ARBA" id="ARBA00023004"/>
    </source>
</evidence>
<accession>A0AAT9UTL9</accession>
<dbReference type="PROSITE" id="PS00086">
    <property type="entry name" value="CYTOCHROME_P450"/>
    <property type="match status" value="1"/>
</dbReference>
<evidence type="ECO:0000256" key="7">
    <source>
        <dbReference type="ARBA" id="ARBA00022824"/>
    </source>
</evidence>
<dbReference type="PRINTS" id="PR00385">
    <property type="entry name" value="P450"/>
</dbReference>
<dbReference type="Gene3D" id="1.10.630.10">
    <property type="entry name" value="Cytochrome P450"/>
    <property type="match status" value="1"/>
</dbReference>
<dbReference type="PANTHER" id="PTHR24291">
    <property type="entry name" value="CYTOCHROME P450 FAMILY 4"/>
    <property type="match status" value="1"/>
</dbReference>
<dbReference type="GO" id="GO:0005789">
    <property type="term" value="C:endoplasmic reticulum membrane"/>
    <property type="evidence" value="ECO:0007669"/>
    <property type="project" value="UniProtKB-SubCell"/>
</dbReference>
<comment type="cofactor">
    <cofactor evidence="1 13">
        <name>heme</name>
        <dbReference type="ChEBI" id="CHEBI:30413"/>
    </cofactor>
</comment>
<comment type="similarity">
    <text evidence="4 14">Belongs to the cytochrome P450 family.</text>
</comment>
<comment type="subcellular location">
    <subcellularLocation>
        <location evidence="3">Endoplasmic reticulum membrane</location>
        <topology evidence="3">Peripheral membrane protein</topology>
    </subcellularLocation>
    <subcellularLocation>
        <location evidence="2">Microsome membrane</location>
        <topology evidence="2">Peripheral membrane protein</topology>
    </subcellularLocation>
</comment>
<organism evidence="15">
    <name type="scientific">Maconellicoccus hirsutus</name>
    <name type="common">Pink hibiscus mealybug</name>
    <dbReference type="NCBI Taxonomy" id="177089"/>
    <lineage>
        <taxon>Eukaryota</taxon>
        <taxon>Metazoa</taxon>
        <taxon>Ecdysozoa</taxon>
        <taxon>Arthropoda</taxon>
        <taxon>Hexapoda</taxon>
        <taxon>Insecta</taxon>
        <taxon>Pterygota</taxon>
        <taxon>Neoptera</taxon>
        <taxon>Paraneoptera</taxon>
        <taxon>Hemiptera</taxon>
        <taxon>Sternorrhyncha</taxon>
        <taxon>Coccoidea</taxon>
        <taxon>Pseudococcidae</taxon>
        <taxon>Maconellicoccus</taxon>
    </lineage>
</organism>
<dbReference type="PRINTS" id="PR00463">
    <property type="entry name" value="EP450I"/>
</dbReference>
<keyword evidence="11 14" id="KW-0503">Monooxygenase</keyword>
<dbReference type="GO" id="GO:0020037">
    <property type="term" value="F:heme binding"/>
    <property type="evidence" value="ECO:0007669"/>
    <property type="project" value="InterPro"/>
</dbReference>
<dbReference type="InterPro" id="IPR001128">
    <property type="entry name" value="Cyt_P450"/>
</dbReference>
<keyword evidence="9 14" id="KW-0560">Oxidoreductase</keyword>
<proteinExistence type="evidence at transcript level"/>
<dbReference type="SUPFAM" id="SSF48264">
    <property type="entry name" value="Cytochrome P450"/>
    <property type="match status" value="1"/>
</dbReference>
<keyword evidence="8" id="KW-0492">Microsome</keyword>
<protein>
    <submittedName>
        <fullName evidence="15">Cytochrome P450 4461J2</fullName>
    </submittedName>
</protein>
<sequence>MTFLVVVLSFVMVFLSAILLYKKKHQRYYDLLKQFPSYRAYPIIGSIKPSHCVLNNLLKTFEELFKSHDRIIYWFGPKPILLLKNFDDISTIANQNSDRNLFGFAYQWLGNGILTHRHAEWKKSRKLLTPAFTSGMLEKYCHEFNKKFSTFVDKLKPFAVSGEEINIQEYVADSKMETTLESIMGISMEMSEKEVKGLGDAVYQSLYDILKRVMSPWLHPHIIYSIYLKLSGKTKIIKELNRLPTKIVKENLKNTNARKYQSENVDSSKCIVNLMIKARQDSSFTDTRLKDELLEMFGAGTDTTSQNVSFTLLMLAIHQDIQVCNSYRFHNTKNDCYIILQQKVYEEITQLVGEHEEFTSDHLFNHLKYLEQCIRETLRMFNPAASILRQTQKEHVLKDNTIVPADLSIGIVFHLAHRDTALYENPHKWNPENFSTQAIASRPKGSDLNFSIGPRSCIGTKYAILSNKSQIAQIIHNYHLSTSIKELKPEYLKMDISIRSKVGFPIRFTHRKKTRPENI</sequence>
<keyword evidence="12" id="KW-0472">Membrane</keyword>
<dbReference type="GO" id="GO:0016705">
    <property type="term" value="F:oxidoreductase activity, acting on paired donors, with incorporation or reduction of molecular oxygen"/>
    <property type="evidence" value="ECO:0007669"/>
    <property type="project" value="InterPro"/>
</dbReference>
<dbReference type="GO" id="GO:0004497">
    <property type="term" value="F:monooxygenase activity"/>
    <property type="evidence" value="ECO:0007669"/>
    <property type="project" value="UniProtKB-KW"/>
</dbReference>
<feature type="binding site" description="axial binding residue" evidence="13">
    <location>
        <position position="457"/>
    </location>
    <ligand>
        <name>heme</name>
        <dbReference type="ChEBI" id="CHEBI:30413"/>
    </ligand>
    <ligandPart>
        <name>Fe</name>
        <dbReference type="ChEBI" id="CHEBI:18248"/>
    </ligandPart>
</feature>
<evidence type="ECO:0000256" key="8">
    <source>
        <dbReference type="ARBA" id="ARBA00022848"/>
    </source>
</evidence>
<evidence type="ECO:0000256" key="5">
    <source>
        <dbReference type="ARBA" id="ARBA00022617"/>
    </source>
</evidence>
<evidence type="ECO:0000256" key="14">
    <source>
        <dbReference type="RuleBase" id="RU000461"/>
    </source>
</evidence>
<evidence type="ECO:0000256" key="3">
    <source>
        <dbReference type="ARBA" id="ARBA00004406"/>
    </source>
</evidence>
<dbReference type="InterPro" id="IPR036396">
    <property type="entry name" value="Cyt_P450_sf"/>
</dbReference>
<dbReference type="EMBL" id="OR117262">
    <property type="protein sequence ID" value="WIM41702.1"/>
    <property type="molecule type" value="mRNA"/>
</dbReference>
<evidence type="ECO:0000256" key="4">
    <source>
        <dbReference type="ARBA" id="ARBA00010617"/>
    </source>
</evidence>